<dbReference type="AlphaFoldDB" id="A0ABD3PM22"/>
<dbReference type="PANTHER" id="PTHR45641">
    <property type="entry name" value="TETRATRICOPEPTIDE REPEAT PROTEIN (AFU_ORTHOLOGUE AFUA_6G03870)"/>
    <property type="match status" value="1"/>
</dbReference>
<evidence type="ECO:0008006" key="5">
    <source>
        <dbReference type="Google" id="ProtNLM"/>
    </source>
</evidence>
<comment type="caution">
    <text evidence="3">The sequence shown here is derived from an EMBL/GenBank/DDBJ whole genome shotgun (WGS) entry which is preliminary data.</text>
</comment>
<dbReference type="Pfam" id="PF13424">
    <property type="entry name" value="TPR_12"/>
    <property type="match status" value="1"/>
</dbReference>
<dbReference type="Pfam" id="PF13181">
    <property type="entry name" value="TPR_8"/>
    <property type="match status" value="1"/>
</dbReference>
<keyword evidence="1" id="KW-0677">Repeat</keyword>
<dbReference type="Gene3D" id="1.25.40.10">
    <property type="entry name" value="Tetratricopeptide repeat domain"/>
    <property type="match status" value="2"/>
</dbReference>
<evidence type="ECO:0000256" key="2">
    <source>
        <dbReference type="ARBA" id="ARBA00022803"/>
    </source>
</evidence>
<dbReference type="SMART" id="SM00028">
    <property type="entry name" value="TPR"/>
    <property type="match status" value="4"/>
</dbReference>
<dbReference type="SUPFAM" id="SSF48452">
    <property type="entry name" value="TPR-like"/>
    <property type="match status" value="2"/>
</dbReference>
<dbReference type="PANTHER" id="PTHR45641:SF19">
    <property type="entry name" value="NEPHROCYSTIN-3"/>
    <property type="match status" value="1"/>
</dbReference>
<organism evidence="3 4">
    <name type="scientific">Stephanodiscus triporus</name>
    <dbReference type="NCBI Taxonomy" id="2934178"/>
    <lineage>
        <taxon>Eukaryota</taxon>
        <taxon>Sar</taxon>
        <taxon>Stramenopiles</taxon>
        <taxon>Ochrophyta</taxon>
        <taxon>Bacillariophyta</taxon>
        <taxon>Coscinodiscophyceae</taxon>
        <taxon>Thalassiosirophycidae</taxon>
        <taxon>Stephanodiscales</taxon>
        <taxon>Stephanodiscaceae</taxon>
        <taxon>Stephanodiscus</taxon>
    </lineage>
</organism>
<proteinExistence type="predicted"/>
<gene>
    <name evidence="3" type="ORF">ACHAW5_008011</name>
</gene>
<dbReference type="Proteomes" id="UP001530315">
    <property type="component" value="Unassembled WGS sequence"/>
</dbReference>
<reference evidence="3 4" key="1">
    <citation type="submission" date="2024-10" db="EMBL/GenBank/DDBJ databases">
        <title>Updated reference genomes for cyclostephanoid diatoms.</title>
        <authorList>
            <person name="Roberts W.R."/>
            <person name="Alverson A.J."/>
        </authorList>
    </citation>
    <scope>NUCLEOTIDE SEQUENCE [LARGE SCALE GENOMIC DNA]</scope>
    <source>
        <strain evidence="3 4">AJA276-08</strain>
    </source>
</reference>
<dbReference type="InterPro" id="IPR019734">
    <property type="entry name" value="TPR_rpt"/>
</dbReference>
<sequence length="404" mass="44702">MKATIRILADVERLTSKDDEYDDATIGSMIRHHRHELGKTYNGMAALDATRGGDAHWERAMSLFREAERNYLHGFEVEEKSSEEFSNPLEATGASSTEVTKAVIQQMTPRRVESLINVRSNVGELLRLRGRYEAAAETVASALDMAGMALEDAHDRATSMLMGDAGSVSTVMVDGPGLDEQRNAIVDLLIQMAGIFMSANRFDEAAEAYERALSSHVYFRKWSEGNDGMGQLPNRKTVLPANTSFSTNPPKLDLTVATIIEATIRRNLAHALAQIGQNNLSLEHYAASLAIKRHTLGDSHLEVAHTLMDMGALIGGPMRDFTKALICFKEALYIFRANLEECSRAHDIDVMGENRNAKSSARTFFDNEDAEEINRSVENALKNISLLEAALLKDRDGASTKRRR</sequence>
<name>A0ABD3PM22_9STRA</name>
<keyword evidence="4" id="KW-1185">Reference proteome</keyword>
<evidence type="ECO:0000313" key="4">
    <source>
        <dbReference type="Proteomes" id="UP001530315"/>
    </source>
</evidence>
<dbReference type="EMBL" id="JALLAZ020000719">
    <property type="protein sequence ID" value="KAL3788654.1"/>
    <property type="molecule type" value="Genomic_DNA"/>
</dbReference>
<evidence type="ECO:0000256" key="1">
    <source>
        <dbReference type="ARBA" id="ARBA00022737"/>
    </source>
</evidence>
<accession>A0ABD3PM22</accession>
<evidence type="ECO:0000313" key="3">
    <source>
        <dbReference type="EMBL" id="KAL3788654.1"/>
    </source>
</evidence>
<dbReference type="InterPro" id="IPR011990">
    <property type="entry name" value="TPR-like_helical_dom_sf"/>
</dbReference>
<protein>
    <recommendedName>
        <fullName evidence="5">Kinesin light chain</fullName>
    </recommendedName>
</protein>
<keyword evidence="2" id="KW-0802">TPR repeat</keyword>